<sequence>MLQTGQIYEEFPQLEGKEIKVRLVCMDDPENDPDLMELLVSGSRLFAKHGADFAVEVVPRQFIEGPNS</sequence>
<name>A0ABW3CB73_9ACTN</name>
<evidence type="ECO:0000313" key="2">
    <source>
        <dbReference type="Proteomes" id="UP001597083"/>
    </source>
</evidence>
<protein>
    <submittedName>
        <fullName evidence="1">Uncharacterized protein</fullName>
    </submittedName>
</protein>
<organism evidence="1 2">
    <name type="scientific">Actinomadura adrarensis</name>
    <dbReference type="NCBI Taxonomy" id="1819600"/>
    <lineage>
        <taxon>Bacteria</taxon>
        <taxon>Bacillati</taxon>
        <taxon>Actinomycetota</taxon>
        <taxon>Actinomycetes</taxon>
        <taxon>Streptosporangiales</taxon>
        <taxon>Thermomonosporaceae</taxon>
        <taxon>Actinomadura</taxon>
    </lineage>
</organism>
<reference evidence="2" key="1">
    <citation type="journal article" date="2019" name="Int. J. Syst. Evol. Microbiol.">
        <title>The Global Catalogue of Microorganisms (GCM) 10K type strain sequencing project: providing services to taxonomists for standard genome sequencing and annotation.</title>
        <authorList>
            <consortium name="The Broad Institute Genomics Platform"/>
            <consortium name="The Broad Institute Genome Sequencing Center for Infectious Disease"/>
            <person name="Wu L."/>
            <person name="Ma J."/>
        </authorList>
    </citation>
    <scope>NUCLEOTIDE SEQUENCE [LARGE SCALE GENOMIC DNA]</scope>
    <source>
        <strain evidence="2">JCM 31696</strain>
    </source>
</reference>
<keyword evidence="2" id="KW-1185">Reference proteome</keyword>
<proteinExistence type="predicted"/>
<dbReference type="EMBL" id="JBHTIR010000182">
    <property type="protein sequence ID" value="MFD0850909.1"/>
    <property type="molecule type" value="Genomic_DNA"/>
</dbReference>
<gene>
    <name evidence="1" type="ORF">ACFQ07_01595</name>
</gene>
<comment type="caution">
    <text evidence="1">The sequence shown here is derived from an EMBL/GenBank/DDBJ whole genome shotgun (WGS) entry which is preliminary data.</text>
</comment>
<accession>A0ABW3CB73</accession>
<evidence type="ECO:0000313" key="1">
    <source>
        <dbReference type="EMBL" id="MFD0850909.1"/>
    </source>
</evidence>
<dbReference type="Proteomes" id="UP001597083">
    <property type="component" value="Unassembled WGS sequence"/>
</dbReference>